<feature type="domain" description="ABC transporter" evidence="4">
    <location>
        <begin position="9"/>
        <end position="236"/>
    </location>
</feature>
<reference evidence="5 6" key="1">
    <citation type="submission" date="2019-12" db="EMBL/GenBank/DDBJ databases">
        <title>Snethiella sp. nov. sp. isolated from sea sand.</title>
        <authorList>
            <person name="Kim J."/>
            <person name="Jeong S.E."/>
            <person name="Jung H.S."/>
            <person name="Jeon C.O."/>
        </authorList>
    </citation>
    <scope>NUCLEOTIDE SEQUENCE [LARGE SCALE GENOMIC DNA]</scope>
    <source>
        <strain evidence="5 6">DP05</strain>
    </source>
</reference>
<dbReference type="SUPFAM" id="SSF52540">
    <property type="entry name" value="P-loop containing nucleoside triphosphate hydrolases"/>
    <property type="match status" value="1"/>
</dbReference>
<evidence type="ECO:0000256" key="1">
    <source>
        <dbReference type="ARBA" id="ARBA00022448"/>
    </source>
</evidence>
<evidence type="ECO:0000259" key="4">
    <source>
        <dbReference type="PROSITE" id="PS50893"/>
    </source>
</evidence>
<dbReference type="CDD" id="cd03230">
    <property type="entry name" value="ABC_DR_subfamily_A"/>
    <property type="match status" value="1"/>
</dbReference>
<dbReference type="InterPro" id="IPR003593">
    <property type="entry name" value="AAA+_ATPase"/>
</dbReference>
<dbReference type="PANTHER" id="PTHR42939">
    <property type="entry name" value="ABC TRANSPORTER ATP-BINDING PROTEIN ALBC-RELATED"/>
    <property type="match status" value="1"/>
</dbReference>
<evidence type="ECO:0000256" key="2">
    <source>
        <dbReference type="ARBA" id="ARBA00022741"/>
    </source>
</evidence>
<dbReference type="InterPro" id="IPR051782">
    <property type="entry name" value="ABC_Transporter_VariousFunc"/>
</dbReference>
<dbReference type="PANTHER" id="PTHR42939:SF1">
    <property type="entry name" value="ABC TRANSPORTER ATP-BINDING PROTEIN ALBC-RELATED"/>
    <property type="match status" value="1"/>
</dbReference>
<evidence type="ECO:0000313" key="6">
    <source>
        <dbReference type="Proteomes" id="UP000476030"/>
    </source>
</evidence>
<dbReference type="RefSeq" id="WP_161315318.1">
    <property type="nucleotide sequence ID" value="NZ_WTUW01000002.1"/>
</dbReference>
<accession>A0A6L8W6J5</accession>
<keyword evidence="1" id="KW-0813">Transport</keyword>
<keyword evidence="3 5" id="KW-0067">ATP-binding</keyword>
<dbReference type="Pfam" id="PF00005">
    <property type="entry name" value="ABC_tran"/>
    <property type="match status" value="1"/>
</dbReference>
<dbReference type="InterPro" id="IPR003439">
    <property type="entry name" value="ABC_transporter-like_ATP-bd"/>
</dbReference>
<dbReference type="PROSITE" id="PS50893">
    <property type="entry name" value="ABC_TRANSPORTER_2"/>
    <property type="match status" value="1"/>
</dbReference>
<sequence>MKMENFPAIDLLQVRKSYRDKIALEDISLTLSNRQCLALVGHNGAGKTTLIKIILGLLRPSHGTIKVIHQDPTSRNFNQLRCSIGFLPEQVLFQKTLTGRETLAFYARLKGLPTNNLDEYFDRIDLRAAADRRVGTYSKGMRQRLGIAQALLGQPKLLVLDEPTTGLDPVARQNIYRIIDEEKKNGAAVLISSHVLTEMDDRIDRVAILSEGRMVAHGSIPFLRHHIGMRSYLKINADPGTCGNIAAMFEAELPVEHPSTEEIVLRCLPEQKQEILRRVMAMETTITDIELIDPSLEHIFNAYSSAPSSGGNHV</sequence>
<keyword evidence="6" id="KW-1185">Reference proteome</keyword>
<dbReference type="SMART" id="SM00382">
    <property type="entry name" value="AAA"/>
    <property type="match status" value="1"/>
</dbReference>
<evidence type="ECO:0000256" key="3">
    <source>
        <dbReference type="ARBA" id="ARBA00022840"/>
    </source>
</evidence>
<dbReference type="AlphaFoldDB" id="A0A6L8W6J5"/>
<proteinExistence type="predicted"/>
<dbReference type="InterPro" id="IPR027417">
    <property type="entry name" value="P-loop_NTPase"/>
</dbReference>
<organism evidence="5 6">
    <name type="scientific">Sneathiella litorea</name>
    <dbReference type="NCBI Taxonomy" id="2606216"/>
    <lineage>
        <taxon>Bacteria</taxon>
        <taxon>Pseudomonadati</taxon>
        <taxon>Pseudomonadota</taxon>
        <taxon>Alphaproteobacteria</taxon>
        <taxon>Sneathiellales</taxon>
        <taxon>Sneathiellaceae</taxon>
        <taxon>Sneathiella</taxon>
    </lineage>
</organism>
<protein>
    <submittedName>
        <fullName evidence="5">ATP-binding cassette domain-containing protein</fullName>
    </submittedName>
</protein>
<dbReference type="Proteomes" id="UP000476030">
    <property type="component" value="Unassembled WGS sequence"/>
</dbReference>
<dbReference type="PROSITE" id="PS00211">
    <property type="entry name" value="ABC_TRANSPORTER_1"/>
    <property type="match status" value="1"/>
</dbReference>
<dbReference type="GO" id="GO:0016887">
    <property type="term" value="F:ATP hydrolysis activity"/>
    <property type="evidence" value="ECO:0007669"/>
    <property type="project" value="InterPro"/>
</dbReference>
<dbReference type="InterPro" id="IPR017871">
    <property type="entry name" value="ABC_transporter-like_CS"/>
</dbReference>
<keyword evidence="2" id="KW-0547">Nucleotide-binding</keyword>
<name>A0A6L8W6J5_9PROT</name>
<dbReference type="Gene3D" id="3.40.50.300">
    <property type="entry name" value="P-loop containing nucleotide triphosphate hydrolases"/>
    <property type="match status" value="1"/>
</dbReference>
<dbReference type="GO" id="GO:0005524">
    <property type="term" value="F:ATP binding"/>
    <property type="evidence" value="ECO:0007669"/>
    <property type="project" value="UniProtKB-KW"/>
</dbReference>
<gene>
    <name evidence="5" type="ORF">GQE98_08980</name>
</gene>
<comment type="caution">
    <text evidence="5">The sequence shown here is derived from an EMBL/GenBank/DDBJ whole genome shotgun (WGS) entry which is preliminary data.</text>
</comment>
<dbReference type="EMBL" id="WTUW01000002">
    <property type="protein sequence ID" value="MZR30765.1"/>
    <property type="molecule type" value="Genomic_DNA"/>
</dbReference>
<evidence type="ECO:0000313" key="5">
    <source>
        <dbReference type="EMBL" id="MZR30765.1"/>
    </source>
</evidence>